<dbReference type="RefSeq" id="XP_055895876.1">
    <property type="nucleotide sequence ID" value="XM_056039901.1"/>
</dbReference>
<evidence type="ECO:0000313" key="4">
    <source>
        <dbReference type="RefSeq" id="XP_055895872.1"/>
    </source>
</evidence>
<gene>
    <name evidence="4 5 6 7 8" type="primary">LOC106052233</name>
</gene>
<feature type="compositionally biased region" description="Low complexity" evidence="1">
    <location>
        <begin position="1009"/>
        <end position="1018"/>
    </location>
</feature>
<evidence type="ECO:0000313" key="6">
    <source>
        <dbReference type="RefSeq" id="XP_055895874.1"/>
    </source>
</evidence>
<name>A0A9W3B8T7_BIOGL</name>
<feature type="region of interest" description="Disordered" evidence="1">
    <location>
        <begin position="987"/>
        <end position="1018"/>
    </location>
</feature>
<feature type="compositionally biased region" description="Polar residues" evidence="1">
    <location>
        <begin position="717"/>
        <end position="731"/>
    </location>
</feature>
<feature type="compositionally biased region" description="Low complexity" evidence="1">
    <location>
        <begin position="1027"/>
        <end position="1042"/>
    </location>
</feature>
<feature type="region of interest" description="Disordered" evidence="1">
    <location>
        <begin position="1027"/>
        <end position="1046"/>
    </location>
</feature>
<keyword evidence="3" id="KW-1185">Reference proteome</keyword>
<feature type="domain" description="Protein G-related albumin-binding (GA) module" evidence="2">
    <location>
        <begin position="457"/>
        <end position="481"/>
    </location>
</feature>
<reference evidence="4 5" key="1">
    <citation type="submission" date="2025-04" db="UniProtKB">
        <authorList>
            <consortium name="RefSeq"/>
        </authorList>
    </citation>
    <scope>IDENTIFICATION</scope>
</reference>
<evidence type="ECO:0000313" key="5">
    <source>
        <dbReference type="RefSeq" id="XP_055895873.1"/>
    </source>
</evidence>
<feature type="region of interest" description="Disordered" evidence="1">
    <location>
        <begin position="1084"/>
        <end position="1160"/>
    </location>
</feature>
<feature type="region of interest" description="Disordered" evidence="1">
    <location>
        <begin position="296"/>
        <end position="494"/>
    </location>
</feature>
<feature type="compositionally biased region" description="Polar residues" evidence="1">
    <location>
        <begin position="76"/>
        <end position="90"/>
    </location>
</feature>
<evidence type="ECO:0000313" key="8">
    <source>
        <dbReference type="RefSeq" id="XP_055895876.1"/>
    </source>
</evidence>
<evidence type="ECO:0000313" key="3">
    <source>
        <dbReference type="Proteomes" id="UP001165740"/>
    </source>
</evidence>
<dbReference type="Proteomes" id="UP001165740">
    <property type="component" value="Chromosome 9"/>
</dbReference>
<dbReference type="Pfam" id="PF01468">
    <property type="entry name" value="GA"/>
    <property type="match status" value="2"/>
</dbReference>
<accession>A0A9W3B8T7</accession>
<feature type="compositionally biased region" description="Basic residues" evidence="1">
    <location>
        <begin position="1126"/>
        <end position="1137"/>
    </location>
</feature>
<dbReference type="RefSeq" id="XP_055895874.1">
    <property type="nucleotide sequence ID" value="XM_056039899.1"/>
</dbReference>
<evidence type="ECO:0000313" key="7">
    <source>
        <dbReference type="RefSeq" id="XP_055895875.1"/>
    </source>
</evidence>
<feature type="compositionally biased region" description="Polar residues" evidence="1">
    <location>
        <begin position="1140"/>
        <end position="1149"/>
    </location>
</feature>
<dbReference type="OrthoDB" id="6158299at2759"/>
<protein>
    <submittedName>
        <fullName evidence="4 5">Leucine-rich repeat-containing protein DDB_G0290503</fullName>
    </submittedName>
</protein>
<dbReference type="AlphaFoldDB" id="A0A9W3B8T7"/>
<feature type="compositionally biased region" description="Low complexity" evidence="1">
    <location>
        <begin position="1108"/>
        <end position="1119"/>
    </location>
</feature>
<dbReference type="GeneID" id="106052233"/>
<feature type="region of interest" description="Disordered" evidence="1">
    <location>
        <begin position="679"/>
        <end position="731"/>
    </location>
</feature>
<evidence type="ECO:0000256" key="1">
    <source>
        <dbReference type="SAM" id="MobiDB-lite"/>
    </source>
</evidence>
<feature type="domain" description="Protein G-related albumin-binding (GA) module" evidence="2">
    <location>
        <begin position="418"/>
        <end position="442"/>
    </location>
</feature>
<proteinExistence type="predicted"/>
<feature type="region of interest" description="Disordered" evidence="1">
    <location>
        <begin position="1"/>
        <end position="139"/>
    </location>
</feature>
<dbReference type="RefSeq" id="XP_055895873.1">
    <property type="nucleotide sequence ID" value="XM_056039898.1"/>
</dbReference>
<evidence type="ECO:0000259" key="2">
    <source>
        <dbReference type="Pfam" id="PF01468"/>
    </source>
</evidence>
<feature type="compositionally biased region" description="Low complexity" evidence="1">
    <location>
        <begin position="1089"/>
        <end position="1100"/>
    </location>
</feature>
<organism evidence="3 4">
    <name type="scientific">Biomphalaria glabrata</name>
    <name type="common">Bloodfluke planorb</name>
    <name type="synonym">Freshwater snail</name>
    <dbReference type="NCBI Taxonomy" id="6526"/>
    <lineage>
        <taxon>Eukaryota</taxon>
        <taxon>Metazoa</taxon>
        <taxon>Spiralia</taxon>
        <taxon>Lophotrochozoa</taxon>
        <taxon>Mollusca</taxon>
        <taxon>Gastropoda</taxon>
        <taxon>Heterobranchia</taxon>
        <taxon>Euthyneura</taxon>
        <taxon>Panpulmonata</taxon>
        <taxon>Hygrophila</taxon>
        <taxon>Lymnaeoidea</taxon>
        <taxon>Planorbidae</taxon>
        <taxon>Biomphalaria</taxon>
    </lineage>
</organism>
<dbReference type="RefSeq" id="XP_055895875.1">
    <property type="nucleotide sequence ID" value="XM_056039900.1"/>
</dbReference>
<dbReference type="InterPro" id="IPR002988">
    <property type="entry name" value="GA_module"/>
</dbReference>
<feature type="compositionally biased region" description="Basic residues" evidence="1">
    <location>
        <begin position="64"/>
        <end position="75"/>
    </location>
</feature>
<sequence length="1160" mass="129736">MCSEANVTNGIKTDKTVDSEDANDTVEGNKDESNDTDTSGTPGMDRQPIPMKHPKVKQQNSGEKKKRKKRKKKKSNSITIENEASQTSRDGSAPKEVLKSSAPKEVLKSSAPKEVLKSSAPKEVLKSSAPKEVLKSSAPKEVLKSSVIKEKMNLQCQDKQFEKFEQRSEIKTDLNENCEIPFTTCEHNVEGTDQINSFITDQIGTTIICHVETAESEISIERTASQIDALEEFSCLESRENDNLLKHIHRDDLNDKQLLTNGKEVSDKQQSTNDNEINDKLQQSTNEYEAYYKLQQSTNGDEVNDKVQQSTNGDEVNDKVQQSTNGDEVNDKVQQSTNGDEVNDKVQQSTNGDEVNDKVQQSTNGDEVNDKVQQSTNGDEVNDKVQQSTNGDEVNDKVQQSTNGDEVNDKVQQSTNGDEFNDKVQQSTNGDEVNDKVQQSTNGDEVNDKVQQSTNGDEFNDKVQQSTNGDEVNDKVQQSTNGDEVNDKVQQSTNGDEVNNTLQQMMNADQLRHAIHRDKINVKVNVTSTSNYFDGHGNQEETTTLKNGVHSNALQSPTTNIDERNGKQWKAAHNVEEKKKKGKPFNELAERWHIMHPHTLILDESRQRLTEMYLLRQVMDNEVPANTNMDREKMPNTCNSVTLIKGDKTVNDNSELHKCNDLIDTDDNVTCKCDQIQEEKSVSHNSNTTVVDNDLNADPVFGEKQNKDSDEAEEKSNVGSSLAEDSQRTTHMQVDSILISPTRASSQHTKGPGNSMSESQLLVQLQEQHIAMTKLQAYAQEQKVESNLLTTALRRKLRQKETKLKSVQAQYEQQMMSVLSRLLFLEGHLQREHKQMSEILQEKDDIIRRQKAAITDLTEKNDGLLKALKESHGYSEDNGLIKLENIVVNQNGSIPIQDHGNKVILRAPKSKNGEKTPSKVRFSAMKERLRRHKSSLELYHGDRLETLDEGGLRYGSQENLVTKNDVRNFDRKERCRSLVDYPYGLRDVDEHHNESPDSCFGDSTEGFPNDSKNSSSSSLVNISERLATMSGKPSSKSMPSYGFNELSKSRSVPHALPTVAENDTGNTNLKERPLSLPSVELLVKDVPPSSNSSSTTSLNNVGQPAPSPSNASPPSESNPFKSFKNVFKRRGSKKKKSPIAENQESNSEALKQHFKKFNLS</sequence>
<dbReference type="RefSeq" id="XP_055895872.1">
    <property type="nucleotide sequence ID" value="XM_056039897.1"/>
</dbReference>
<feature type="compositionally biased region" description="Polar residues" evidence="1">
    <location>
        <begin position="1"/>
        <end position="11"/>
    </location>
</feature>